<feature type="domain" description="SLH" evidence="3">
    <location>
        <begin position="146"/>
        <end position="204"/>
    </location>
</feature>
<reference evidence="4 5" key="1">
    <citation type="submission" date="2018-11" db="EMBL/GenBank/DDBJ databases">
        <authorList>
            <person name="Criscuolo A."/>
        </authorList>
    </citation>
    <scope>NUCLEOTIDE SEQUENCE [LARGE SCALE GENOMIC DNA]</scope>
    <source>
        <strain evidence="4">ATB-66</strain>
    </source>
</reference>
<gene>
    <name evidence="4" type="primary">degQ</name>
    <name evidence="4" type="ORF">FILTAD_01145</name>
</gene>
<dbReference type="Proteomes" id="UP000270468">
    <property type="component" value="Unassembled WGS sequence"/>
</dbReference>
<sequence length="559" mass="60941">MKRFLSIFIVLGLVFSLVTQVSAASATFKDVPASHPFYKEITFLLDRGVISAKDKYGVNDKVTREEVAVMVSKAVGLNGTQTSTKFKDVPKSNRSSGYINSAVNAGIINGYSDGTFRPKLIVNRGQMAIFLANAFDLKVDSSSNFKDVKPSMASYSAIKKIVQAKITTGYSDNTFRPNDTLTRGQISAFLARAMDSGKVDSEKVYSTKEVVELNDPKVVLIETDTGQGSGVVIANGLIITNHHVIDEATRATVTFNNGAKFEVAGVVESDSKKDIAILKTTKTFTESGVSIRPSSKGLSKGEKVIAIGNPKGLQNTVSEGIISSFRNPEGVSLIQINADIDHGSSDGGLFDVSGKLIGITSSGYDKAYANLNFAVASEEFVPMVNKYINKDFKNINASFAKPNIPEQPTKPTEPTEPNQYPVLGKVALGMTKEQVKNLAGGYFSNETTNTLYFSNANVLGYLADTSYEFQGNKLVAINVFHYVVENQYDLDILEAFFVVMYNEISDVYGRADILDTDWYDDNDGYSLSAYWMNPTHNTLLVVKIMESFDTYGGIRISIS</sequence>
<dbReference type="InterPro" id="IPR009003">
    <property type="entry name" value="Peptidase_S1_PA"/>
</dbReference>
<organism evidence="4 5">
    <name type="scientific">Filibacter tadaridae</name>
    <dbReference type="NCBI Taxonomy" id="2483811"/>
    <lineage>
        <taxon>Bacteria</taxon>
        <taxon>Bacillati</taxon>
        <taxon>Bacillota</taxon>
        <taxon>Bacilli</taxon>
        <taxon>Bacillales</taxon>
        <taxon>Caryophanaceae</taxon>
        <taxon>Filibacter</taxon>
    </lineage>
</organism>
<dbReference type="Gene3D" id="2.40.10.10">
    <property type="entry name" value="Trypsin-like serine proteases"/>
    <property type="match status" value="2"/>
</dbReference>
<evidence type="ECO:0000313" key="5">
    <source>
        <dbReference type="Proteomes" id="UP000270468"/>
    </source>
</evidence>
<dbReference type="GO" id="GO:0004252">
    <property type="term" value="F:serine-type endopeptidase activity"/>
    <property type="evidence" value="ECO:0007669"/>
    <property type="project" value="InterPro"/>
</dbReference>
<keyword evidence="4" id="KW-0378">Hydrolase</keyword>
<dbReference type="Pfam" id="PF13365">
    <property type="entry name" value="Trypsin_2"/>
    <property type="match status" value="1"/>
</dbReference>
<evidence type="ECO:0000313" key="4">
    <source>
        <dbReference type="EMBL" id="VDC25030.1"/>
    </source>
</evidence>
<dbReference type="PANTHER" id="PTHR43308:SF5">
    <property type="entry name" value="S-LAYER PROTEIN _ PEPTIDOGLYCAN ENDO-BETA-N-ACETYLGLUCOSAMINIDASE"/>
    <property type="match status" value="1"/>
</dbReference>
<dbReference type="EC" id="3.4.21.107" evidence="4"/>
<dbReference type="GO" id="GO:0006508">
    <property type="term" value="P:proteolysis"/>
    <property type="evidence" value="ECO:0007669"/>
    <property type="project" value="UniProtKB-KW"/>
</dbReference>
<dbReference type="InterPro" id="IPR001119">
    <property type="entry name" value="SLH_dom"/>
</dbReference>
<keyword evidence="2" id="KW-0732">Signal</keyword>
<evidence type="ECO:0000259" key="3">
    <source>
        <dbReference type="PROSITE" id="PS51272"/>
    </source>
</evidence>
<dbReference type="AlphaFoldDB" id="A0A3P5X152"/>
<dbReference type="EMBL" id="UXAV01000031">
    <property type="protein sequence ID" value="VDC25030.1"/>
    <property type="molecule type" value="Genomic_DNA"/>
</dbReference>
<dbReference type="PRINTS" id="PR00834">
    <property type="entry name" value="PROTEASES2C"/>
</dbReference>
<dbReference type="InterPro" id="IPR051465">
    <property type="entry name" value="Cell_Envelope_Struct_Comp"/>
</dbReference>
<keyword evidence="1" id="KW-0720">Serine protease</keyword>
<evidence type="ECO:0000256" key="2">
    <source>
        <dbReference type="SAM" id="SignalP"/>
    </source>
</evidence>
<dbReference type="OrthoDB" id="5845122at2"/>
<dbReference type="InterPro" id="IPR043504">
    <property type="entry name" value="Peptidase_S1_PA_chymotrypsin"/>
</dbReference>
<feature type="signal peptide" evidence="2">
    <location>
        <begin position="1"/>
        <end position="23"/>
    </location>
</feature>
<feature type="domain" description="SLH" evidence="3">
    <location>
        <begin position="82"/>
        <end position="145"/>
    </location>
</feature>
<dbReference type="SUPFAM" id="SSF50494">
    <property type="entry name" value="Trypsin-like serine proteases"/>
    <property type="match status" value="1"/>
</dbReference>
<dbReference type="RefSeq" id="WP_160117573.1">
    <property type="nucleotide sequence ID" value="NZ_CBCRXF010000011.1"/>
</dbReference>
<proteinExistence type="predicted"/>
<dbReference type="Pfam" id="PF00395">
    <property type="entry name" value="SLH"/>
    <property type="match status" value="3"/>
</dbReference>
<feature type="domain" description="SLH" evidence="3">
    <location>
        <begin position="24"/>
        <end position="81"/>
    </location>
</feature>
<feature type="chain" id="PRO_5039618762" evidence="2">
    <location>
        <begin position="24"/>
        <end position="559"/>
    </location>
</feature>
<evidence type="ECO:0000256" key="1">
    <source>
        <dbReference type="ARBA" id="ARBA00022825"/>
    </source>
</evidence>
<accession>A0A3P5X152</accession>
<dbReference type="InterPro" id="IPR001940">
    <property type="entry name" value="Peptidase_S1C"/>
</dbReference>
<dbReference type="PANTHER" id="PTHR43308">
    <property type="entry name" value="OUTER MEMBRANE PROTEIN ALPHA-RELATED"/>
    <property type="match status" value="1"/>
</dbReference>
<keyword evidence="4" id="KW-0645">Protease</keyword>
<keyword evidence="5" id="KW-1185">Reference proteome</keyword>
<protein>
    <submittedName>
        <fullName evidence="4">Periplasmic pH-dependent serine endoprotease DegQ</fullName>
        <ecNumber evidence="4">3.4.21.107</ecNumber>
    </submittedName>
</protein>
<name>A0A3P5X152_9BACL</name>
<dbReference type="PROSITE" id="PS51272">
    <property type="entry name" value="SLH"/>
    <property type="match status" value="3"/>
</dbReference>